<sequence length="228" mass="26176">MTDQWYCYNPRNASVTVNTFITGFSSKIYFFVFRIPGPDTVQPYKCCKTPPGYYIDYVSCYYMPTRDLDFEYYDSTFHFIVFCATGYVMTGILKKVNPYSKEVHMEWIQCCRVGYGKPYNVKPPVVYSDSGAASYYSPTASVPNSVSPSYAAQYRSLPSDGDTLNIVHVGAANRTGPNHFGRNPNKEEHSMLDRPELFAAMEPTLRSRNQVHLRPYLLNDDNRNRPYI</sequence>
<dbReference type="Proteomes" id="UP000186922">
    <property type="component" value="Unassembled WGS sequence"/>
</dbReference>
<gene>
    <name evidence="1" type="primary">RvY_14800-1</name>
    <name evidence="1" type="synonym">RvY_14800.1</name>
    <name evidence="1" type="ORF">RvY_14800</name>
</gene>
<keyword evidence="2" id="KW-1185">Reference proteome</keyword>
<reference evidence="1 2" key="1">
    <citation type="journal article" date="2016" name="Nat. Commun.">
        <title>Extremotolerant tardigrade genome and improved radiotolerance of human cultured cells by tardigrade-unique protein.</title>
        <authorList>
            <person name="Hashimoto T."/>
            <person name="Horikawa D.D."/>
            <person name="Saito Y."/>
            <person name="Kuwahara H."/>
            <person name="Kozuka-Hata H."/>
            <person name="Shin-I T."/>
            <person name="Minakuchi Y."/>
            <person name="Ohishi K."/>
            <person name="Motoyama A."/>
            <person name="Aizu T."/>
            <person name="Enomoto A."/>
            <person name="Kondo K."/>
            <person name="Tanaka S."/>
            <person name="Hara Y."/>
            <person name="Koshikawa S."/>
            <person name="Sagara H."/>
            <person name="Miura T."/>
            <person name="Yokobori S."/>
            <person name="Miyagawa K."/>
            <person name="Suzuki Y."/>
            <person name="Kubo T."/>
            <person name="Oyama M."/>
            <person name="Kohara Y."/>
            <person name="Fujiyama A."/>
            <person name="Arakawa K."/>
            <person name="Katayama T."/>
            <person name="Toyoda A."/>
            <person name="Kunieda T."/>
        </authorList>
    </citation>
    <scope>NUCLEOTIDE SEQUENCE [LARGE SCALE GENOMIC DNA]</scope>
    <source>
        <strain evidence="1 2">YOKOZUNA-1</strain>
    </source>
</reference>
<proteinExistence type="predicted"/>
<organism evidence="1 2">
    <name type="scientific">Ramazzottius varieornatus</name>
    <name type="common">Water bear</name>
    <name type="synonym">Tardigrade</name>
    <dbReference type="NCBI Taxonomy" id="947166"/>
    <lineage>
        <taxon>Eukaryota</taxon>
        <taxon>Metazoa</taxon>
        <taxon>Ecdysozoa</taxon>
        <taxon>Tardigrada</taxon>
        <taxon>Eutardigrada</taxon>
        <taxon>Parachela</taxon>
        <taxon>Hypsibioidea</taxon>
        <taxon>Ramazzottiidae</taxon>
        <taxon>Ramazzottius</taxon>
    </lineage>
</organism>
<dbReference type="AlphaFoldDB" id="A0A1D1VSI7"/>
<evidence type="ECO:0000313" key="2">
    <source>
        <dbReference type="Proteomes" id="UP000186922"/>
    </source>
</evidence>
<protein>
    <submittedName>
        <fullName evidence="1">Uncharacterized protein</fullName>
    </submittedName>
</protein>
<comment type="caution">
    <text evidence="1">The sequence shown here is derived from an EMBL/GenBank/DDBJ whole genome shotgun (WGS) entry which is preliminary data.</text>
</comment>
<accession>A0A1D1VSI7</accession>
<evidence type="ECO:0000313" key="1">
    <source>
        <dbReference type="EMBL" id="GAV04532.1"/>
    </source>
</evidence>
<dbReference type="EMBL" id="BDGG01000011">
    <property type="protein sequence ID" value="GAV04532.1"/>
    <property type="molecule type" value="Genomic_DNA"/>
</dbReference>
<name>A0A1D1VSI7_RAMVA</name>